<protein>
    <submittedName>
        <fullName evidence="1">Uncharacterized protein</fullName>
    </submittedName>
</protein>
<sequence>MINRFRPEGEDREWTPASMVIQLDAELNYLLETKCRTGSKAQTPKKDMVLNFIRNALKENMNHENEEDLA</sequence>
<keyword evidence="2" id="KW-1185">Reference proteome</keyword>
<keyword evidence="1" id="KW-0614">Plasmid</keyword>
<geneLocation type="plasmid" evidence="1 2">
    <name>pET49</name>
</geneLocation>
<organism evidence="1 2">
    <name type="scientific">Erwinia tasmaniensis (strain DSM 17950 / CFBP 7177 / CIP 109463 / NCPPB 4357 / Et1/99)</name>
    <dbReference type="NCBI Taxonomy" id="465817"/>
    <lineage>
        <taxon>Bacteria</taxon>
        <taxon>Pseudomonadati</taxon>
        <taxon>Pseudomonadota</taxon>
        <taxon>Gammaproteobacteria</taxon>
        <taxon>Enterobacterales</taxon>
        <taxon>Erwiniaceae</taxon>
        <taxon>Erwinia</taxon>
    </lineage>
</organism>
<evidence type="ECO:0000313" key="2">
    <source>
        <dbReference type="Proteomes" id="UP000001726"/>
    </source>
</evidence>
<dbReference type="EMBL" id="CU468131">
    <property type="protein sequence ID" value="CAO94845.1"/>
    <property type="molecule type" value="Genomic_DNA"/>
</dbReference>
<gene>
    <name evidence="1" type="ordered locus">ETA_pET490030</name>
</gene>
<name>B2VAZ7_ERWT9</name>
<accession>B2VAZ7</accession>
<dbReference type="AlphaFoldDB" id="B2VAZ7"/>
<dbReference type="RefSeq" id="WP_012443202.1">
    <property type="nucleotide sequence ID" value="NC_010697.1"/>
</dbReference>
<dbReference type="KEGG" id="eta:ETA_pET490030"/>
<evidence type="ECO:0000313" key="1">
    <source>
        <dbReference type="EMBL" id="CAO94845.1"/>
    </source>
</evidence>
<proteinExistence type="predicted"/>
<dbReference type="Proteomes" id="UP000001726">
    <property type="component" value="Plasmid pET49"/>
</dbReference>
<reference evidence="1 2" key="1">
    <citation type="journal article" date="2008" name="Environ. Microbiol.">
        <title>The genome of Erwinia tasmaniensis strain Et1/99, a non-pathogenic bacterium in the genus Erwinia.</title>
        <authorList>
            <person name="Kube M."/>
            <person name="Migdoll A.M."/>
            <person name="Mueller I."/>
            <person name="Kuhl H."/>
            <person name="Beck A."/>
            <person name="Reinhardt R."/>
            <person name="Geider K."/>
        </authorList>
    </citation>
    <scope>NUCLEOTIDE SEQUENCE [LARGE SCALE GENOMIC DNA]</scope>
    <source>
        <strain evidence="2">DSM 17950 / CFBP 7177 / CIP 109463 / NCPPB 4357 / Et1/99</strain>
        <plasmid evidence="2">pET49</plasmid>
    </source>
</reference>
<dbReference type="HOGENOM" id="CLU_2751630_0_0_6"/>